<dbReference type="Proteomes" id="UP000326287">
    <property type="component" value="Chromosome"/>
</dbReference>
<evidence type="ECO:0000259" key="2">
    <source>
        <dbReference type="Pfam" id="PF13495"/>
    </source>
</evidence>
<dbReference type="AlphaFoldDB" id="A0A5P9NQ97"/>
<evidence type="ECO:0000256" key="1">
    <source>
        <dbReference type="ARBA" id="ARBA00023125"/>
    </source>
</evidence>
<dbReference type="GO" id="GO:0015074">
    <property type="term" value="P:DNA integration"/>
    <property type="evidence" value="ECO:0007669"/>
    <property type="project" value="InterPro"/>
</dbReference>
<feature type="domain" description="Integrase SAM-like N-terminal" evidence="2">
    <location>
        <begin position="40"/>
        <end position="75"/>
    </location>
</feature>
<dbReference type="GO" id="GO:0003677">
    <property type="term" value="F:DNA binding"/>
    <property type="evidence" value="ECO:0007669"/>
    <property type="project" value="UniProtKB-KW"/>
</dbReference>
<organism evidence="3 4">
    <name type="scientific">Halioglobus maricola</name>
    <dbReference type="NCBI Taxonomy" id="2601894"/>
    <lineage>
        <taxon>Bacteria</taxon>
        <taxon>Pseudomonadati</taxon>
        <taxon>Pseudomonadota</taxon>
        <taxon>Gammaproteobacteria</taxon>
        <taxon>Cellvibrionales</taxon>
        <taxon>Halieaceae</taxon>
        <taxon>Halioglobus</taxon>
    </lineage>
</organism>
<sequence>MFRPLFRESRRRKSNSINSLALDCQAYAIISHEQRPTHCSRGYAYPTERTYLHWIRRYIHFHNKRHPTKMGKADI</sequence>
<proteinExistence type="predicted"/>
<dbReference type="KEGG" id="halc:EY643_16225"/>
<reference evidence="3 4" key="1">
    <citation type="submission" date="2019-02" db="EMBL/GenBank/DDBJ databases">
        <authorList>
            <person name="Li S.-H."/>
        </authorList>
    </citation>
    <scope>NUCLEOTIDE SEQUENCE [LARGE SCALE GENOMIC DNA]</scope>
    <source>
        <strain evidence="3 4">IMCC14385</strain>
    </source>
</reference>
<name>A0A5P9NQ97_9GAMM</name>
<accession>A0A5P9NQ97</accession>
<dbReference type="OrthoDB" id="9801717at2"/>
<dbReference type="EMBL" id="CP036422">
    <property type="protein sequence ID" value="QFU77952.1"/>
    <property type="molecule type" value="Genomic_DNA"/>
</dbReference>
<dbReference type="Pfam" id="PF13495">
    <property type="entry name" value="Phage_int_SAM_4"/>
    <property type="match status" value="1"/>
</dbReference>
<evidence type="ECO:0000313" key="4">
    <source>
        <dbReference type="Proteomes" id="UP000326287"/>
    </source>
</evidence>
<keyword evidence="1" id="KW-0238">DNA-binding</keyword>
<evidence type="ECO:0000313" key="3">
    <source>
        <dbReference type="EMBL" id="QFU77952.1"/>
    </source>
</evidence>
<protein>
    <recommendedName>
        <fullName evidence="2">Integrase SAM-like N-terminal domain-containing protein</fullName>
    </recommendedName>
</protein>
<dbReference type="Gene3D" id="1.10.150.130">
    <property type="match status" value="1"/>
</dbReference>
<dbReference type="InterPro" id="IPR010998">
    <property type="entry name" value="Integrase_recombinase_N"/>
</dbReference>
<dbReference type="InterPro" id="IPR004107">
    <property type="entry name" value="Integrase_SAM-like_N"/>
</dbReference>
<gene>
    <name evidence="3" type="ORF">EY643_16225</name>
</gene>
<keyword evidence="4" id="KW-1185">Reference proteome</keyword>